<dbReference type="InterPro" id="IPR050266">
    <property type="entry name" value="AB_hydrolase_sf"/>
</dbReference>
<protein>
    <submittedName>
        <fullName evidence="5">Alpha/beta hydrolase</fullName>
    </submittedName>
</protein>
<dbReference type="PANTHER" id="PTHR43798:SF33">
    <property type="entry name" value="HYDROLASE, PUTATIVE (AFU_ORTHOLOGUE AFUA_2G14860)-RELATED"/>
    <property type="match status" value="1"/>
</dbReference>
<dbReference type="EMBL" id="VCEI01000028">
    <property type="protein sequence ID" value="TLU90297.1"/>
    <property type="molecule type" value="Genomic_DNA"/>
</dbReference>
<dbReference type="InterPro" id="IPR029058">
    <property type="entry name" value="AB_hydrolase_fold"/>
</dbReference>
<evidence type="ECO:0000256" key="3">
    <source>
        <dbReference type="SAM" id="SignalP"/>
    </source>
</evidence>
<evidence type="ECO:0000256" key="1">
    <source>
        <dbReference type="ARBA" id="ARBA00010088"/>
    </source>
</evidence>
<dbReference type="Pfam" id="PF00561">
    <property type="entry name" value="Abhydrolase_1"/>
    <property type="match status" value="1"/>
</dbReference>
<dbReference type="InterPro" id="IPR000073">
    <property type="entry name" value="AB_hydrolase_1"/>
</dbReference>
<dbReference type="Proteomes" id="UP000309788">
    <property type="component" value="Unassembled WGS sequence"/>
</dbReference>
<evidence type="ECO:0000313" key="5">
    <source>
        <dbReference type="EMBL" id="TLU90297.1"/>
    </source>
</evidence>
<evidence type="ECO:0000256" key="2">
    <source>
        <dbReference type="ARBA" id="ARBA00022801"/>
    </source>
</evidence>
<gene>
    <name evidence="5" type="ORF">FEM55_17160</name>
</gene>
<dbReference type="SUPFAM" id="SSF53474">
    <property type="entry name" value="alpha/beta-Hydrolases"/>
    <property type="match status" value="1"/>
</dbReference>
<keyword evidence="2 5" id="KW-0378">Hydrolase</keyword>
<dbReference type="PRINTS" id="PR00793">
    <property type="entry name" value="PROAMNOPTASE"/>
</dbReference>
<feature type="domain" description="AB hydrolase-1" evidence="4">
    <location>
        <begin position="41"/>
        <end position="256"/>
    </location>
</feature>
<organism evidence="5 6">
    <name type="scientific">Dyadobacter sediminis</name>
    <dbReference type="NCBI Taxonomy" id="1493691"/>
    <lineage>
        <taxon>Bacteria</taxon>
        <taxon>Pseudomonadati</taxon>
        <taxon>Bacteroidota</taxon>
        <taxon>Cytophagia</taxon>
        <taxon>Cytophagales</taxon>
        <taxon>Spirosomataceae</taxon>
        <taxon>Dyadobacter</taxon>
    </lineage>
</organism>
<dbReference type="OrthoDB" id="9796770at2"/>
<evidence type="ECO:0000259" key="4">
    <source>
        <dbReference type="Pfam" id="PF00561"/>
    </source>
</evidence>
<keyword evidence="3" id="KW-0732">Signal</keyword>
<keyword evidence="6" id="KW-1185">Reference proteome</keyword>
<evidence type="ECO:0000313" key="6">
    <source>
        <dbReference type="Proteomes" id="UP000309788"/>
    </source>
</evidence>
<dbReference type="Gene3D" id="3.40.50.1820">
    <property type="entry name" value="alpha/beta hydrolase"/>
    <property type="match status" value="1"/>
</dbReference>
<dbReference type="GO" id="GO:0008233">
    <property type="term" value="F:peptidase activity"/>
    <property type="evidence" value="ECO:0007669"/>
    <property type="project" value="InterPro"/>
</dbReference>
<feature type="chain" id="PRO_5024422345" evidence="3">
    <location>
        <begin position="20"/>
        <end position="278"/>
    </location>
</feature>
<dbReference type="InterPro" id="IPR002410">
    <property type="entry name" value="Peptidase_S33"/>
</dbReference>
<dbReference type="GO" id="GO:0016020">
    <property type="term" value="C:membrane"/>
    <property type="evidence" value="ECO:0007669"/>
    <property type="project" value="TreeGrafter"/>
</dbReference>
<accession>A0A5R9K867</accession>
<dbReference type="GO" id="GO:0006508">
    <property type="term" value="P:proteolysis"/>
    <property type="evidence" value="ECO:0007669"/>
    <property type="project" value="InterPro"/>
</dbReference>
<reference evidence="5 6" key="1">
    <citation type="submission" date="2019-05" db="EMBL/GenBank/DDBJ databases">
        <authorList>
            <person name="Qu J.-H."/>
        </authorList>
    </citation>
    <scope>NUCLEOTIDE SEQUENCE [LARGE SCALE GENOMIC DNA]</scope>
    <source>
        <strain evidence="5 6">Z12</strain>
    </source>
</reference>
<proteinExistence type="inferred from homology"/>
<comment type="caution">
    <text evidence="5">The sequence shown here is derived from an EMBL/GenBank/DDBJ whole genome shotgun (WGS) entry which is preliminary data.</text>
</comment>
<dbReference type="PANTHER" id="PTHR43798">
    <property type="entry name" value="MONOACYLGLYCEROL LIPASE"/>
    <property type="match status" value="1"/>
</dbReference>
<feature type="signal peptide" evidence="3">
    <location>
        <begin position="1"/>
        <end position="19"/>
    </location>
</feature>
<sequence>MRFQIITLLFFTCTFQAFCQDGFVKGIPQLAYWKLGDKSQVVIVLHGGPGVQHEYLRPELDSLNKYCSVVYYDQRGCGRSQQDTTYVWQEHVKDLKRVIKTFSPKRKVFLIGSSWGSTLAMIYTYKHPQDVKGVILTGTYHWEGRNEVYHKKAYRPTVKSHKQVQTEFGTLIRHHTDGSTKEETIMIFKEIEMYIEAPAFETRDSFHSAPIVDSLRNIVVPTLLFNGSRTCQIDCADEYMNIFPKAELYTIKGACHDPWMSDPALFVSICNRFILKNK</sequence>
<comment type="similarity">
    <text evidence="1">Belongs to the peptidase S33 family.</text>
</comment>
<name>A0A5R9K867_9BACT</name>
<dbReference type="AlphaFoldDB" id="A0A5R9K867"/>
<dbReference type="RefSeq" id="WP_138282632.1">
    <property type="nucleotide sequence ID" value="NZ_BMGE01000005.1"/>
</dbReference>